<dbReference type="PROSITE" id="PS50231">
    <property type="entry name" value="RICIN_B_LECTIN"/>
    <property type="match status" value="1"/>
</dbReference>
<dbReference type="AlphaFoldDB" id="A0A7V1GGG9"/>
<feature type="domain" description="Ricin B lectin" evidence="5">
    <location>
        <begin position="517"/>
        <end position="656"/>
    </location>
</feature>
<keyword evidence="2" id="KW-0624">Polysaccharide degradation</keyword>
<name>A0A7V1GGG9_9GAMM</name>
<evidence type="ECO:0000259" key="5">
    <source>
        <dbReference type="SMART" id="SM00458"/>
    </source>
</evidence>
<dbReference type="EMBL" id="DRGM01000187">
    <property type="protein sequence ID" value="HEA18502.1"/>
    <property type="molecule type" value="Genomic_DNA"/>
</dbReference>
<evidence type="ECO:0000313" key="7">
    <source>
        <dbReference type="EMBL" id="HEA18502.1"/>
    </source>
</evidence>
<dbReference type="Proteomes" id="UP000886188">
    <property type="component" value="Unassembled WGS sequence"/>
</dbReference>
<dbReference type="InterPro" id="IPR002022">
    <property type="entry name" value="Pec_lyase"/>
</dbReference>
<comment type="similarity">
    <text evidence="2">Belongs to the polysaccharide lyase 1 family.</text>
</comment>
<dbReference type="SMART" id="SM00458">
    <property type="entry name" value="RICIN"/>
    <property type="match status" value="1"/>
</dbReference>
<reference evidence="7" key="1">
    <citation type="journal article" date="2020" name="mSystems">
        <title>Genome- and Community-Level Interaction Insights into Carbon Utilization and Element Cycling Functions of Hydrothermarchaeota in Hydrothermal Sediment.</title>
        <authorList>
            <person name="Zhou Z."/>
            <person name="Liu Y."/>
            <person name="Xu W."/>
            <person name="Pan J."/>
            <person name="Luo Z.H."/>
            <person name="Li M."/>
        </authorList>
    </citation>
    <scope>NUCLEOTIDE SEQUENCE [LARGE SCALE GENOMIC DNA]</scope>
    <source>
        <strain evidence="7">HyVt-346</strain>
    </source>
</reference>
<feature type="compositionally biased region" description="Pro residues" evidence="3">
    <location>
        <begin position="363"/>
        <end position="379"/>
    </location>
</feature>
<dbReference type="InterPro" id="IPR008979">
    <property type="entry name" value="Galactose-bd-like_sf"/>
</dbReference>
<accession>A0A7V1GGG9</accession>
<evidence type="ECO:0000259" key="6">
    <source>
        <dbReference type="SMART" id="SM00656"/>
    </source>
</evidence>
<dbReference type="Gene3D" id="2.60.120.260">
    <property type="entry name" value="Galactose-binding domain-like"/>
    <property type="match status" value="1"/>
</dbReference>
<keyword evidence="1 2" id="KW-0456">Lyase</keyword>
<dbReference type="SUPFAM" id="SSF49785">
    <property type="entry name" value="Galactose-binding domain-like"/>
    <property type="match status" value="1"/>
</dbReference>
<dbReference type="Gene3D" id="2.160.20.10">
    <property type="entry name" value="Single-stranded right-handed beta-helix, Pectin lyase-like"/>
    <property type="match status" value="1"/>
</dbReference>
<dbReference type="GO" id="GO:0000272">
    <property type="term" value="P:polysaccharide catabolic process"/>
    <property type="evidence" value="ECO:0007669"/>
    <property type="project" value="UniProtKB-KW"/>
</dbReference>
<evidence type="ECO:0000256" key="2">
    <source>
        <dbReference type="RuleBase" id="RU361173"/>
    </source>
</evidence>
<comment type="subcellular location">
    <subcellularLocation>
        <location evidence="2">Secreted</location>
    </subcellularLocation>
</comment>
<organism evidence="7">
    <name type="scientific">Pseudoalteromonas prydzensis</name>
    <dbReference type="NCBI Taxonomy" id="182141"/>
    <lineage>
        <taxon>Bacteria</taxon>
        <taxon>Pseudomonadati</taxon>
        <taxon>Pseudomonadota</taxon>
        <taxon>Gammaproteobacteria</taxon>
        <taxon>Alteromonadales</taxon>
        <taxon>Pseudoalteromonadaceae</taxon>
        <taxon>Pseudoalteromonas</taxon>
    </lineage>
</organism>
<comment type="caution">
    <text evidence="7">The sequence shown here is derived from an EMBL/GenBank/DDBJ whole genome shotgun (WGS) entry which is preliminary data.</text>
</comment>
<dbReference type="InterPro" id="IPR035992">
    <property type="entry name" value="Ricin_B-like_lectins"/>
</dbReference>
<dbReference type="PANTHER" id="PTHR31683:SF18">
    <property type="entry name" value="PECTATE LYASE 21-RELATED"/>
    <property type="match status" value="1"/>
</dbReference>
<feature type="region of interest" description="Disordered" evidence="3">
    <location>
        <begin position="351"/>
        <end position="405"/>
    </location>
</feature>
<evidence type="ECO:0000256" key="3">
    <source>
        <dbReference type="SAM" id="MobiDB-lite"/>
    </source>
</evidence>
<proteinExistence type="inferred from homology"/>
<feature type="chain" id="PRO_5030875593" evidence="4">
    <location>
        <begin position="30"/>
        <end position="658"/>
    </location>
</feature>
<feature type="domain" description="Pectate lyase" evidence="6">
    <location>
        <begin position="69"/>
        <end position="279"/>
    </location>
</feature>
<dbReference type="SMART" id="SM00656">
    <property type="entry name" value="Amb_all"/>
    <property type="match status" value="1"/>
</dbReference>
<evidence type="ECO:0000256" key="1">
    <source>
        <dbReference type="ARBA" id="ARBA00023239"/>
    </source>
</evidence>
<feature type="signal peptide" evidence="4">
    <location>
        <begin position="1"/>
        <end position="29"/>
    </location>
</feature>
<dbReference type="SUPFAM" id="SSF51126">
    <property type="entry name" value="Pectin lyase-like"/>
    <property type="match status" value="1"/>
</dbReference>
<dbReference type="Pfam" id="PF00652">
    <property type="entry name" value="Ricin_B_lectin"/>
    <property type="match status" value="1"/>
</dbReference>
<dbReference type="InterPro" id="IPR012334">
    <property type="entry name" value="Pectin_lyas_fold"/>
</dbReference>
<dbReference type="RefSeq" id="WP_304184725.1">
    <property type="nucleotide sequence ID" value="NZ_DRGM01000187.1"/>
</dbReference>
<evidence type="ECO:0000256" key="4">
    <source>
        <dbReference type="SAM" id="SignalP"/>
    </source>
</evidence>
<dbReference type="GO" id="GO:0005576">
    <property type="term" value="C:extracellular region"/>
    <property type="evidence" value="ECO:0007669"/>
    <property type="project" value="UniProtKB-SubCell"/>
</dbReference>
<dbReference type="GO" id="GO:0030570">
    <property type="term" value="F:pectate lyase activity"/>
    <property type="evidence" value="ECO:0007669"/>
    <property type="project" value="InterPro"/>
</dbReference>
<dbReference type="SUPFAM" id="SSF50370">
    <property type="entry name" value="Ricin B-like lectins"/>
    <property type="match status" value="1"/>
</dbReference>
<sequence length="658" mass="69820">MRKSTLFNYSVRALAITAAIYGNSALANASGFATTNGGTTGGAGGDIVYATTGTQIHQALCNRASSDTPIIIHVEGTINHGNTSKVSGDSCNTGPDLIELKEISNVSIIGVGSGAMFDQLGIHIRSSSNIIIQNVHVRNVKKSGSPTSNGGDAIGMESNVSNVWVDHVTLEANGGESSGYDALFDMKSNTKYVTLSYSILRNSGRGGLVGSSDSDENNGPVTFHHNYYENINSRTPLLRHATAHAYNNYYSGLVSSGMNPRIGGKMRAENNYFKNSKDPLGTFYTNDMGYWQVSGNIWDNIDWSQQESKLHPAGPNPTSTTSINIPYSYQLDNAQCIPSIIAATAGANKGLQTSNGQCGTTPPTDPTPDPDPTPTPKPTPAGENLALNAGVDGSSKASGSSYGNVNDGDTATYWSPSATTGAINIKNLNTTINAVRIIETAASAGRITAWSLVNHDTGVTLANGGAVPNVITFSDTNLSKVSFVIHSASGVPQIAEFEVYNGYSDGSNGNVSNTLVNGIYRITPKHSGASLDVANCDSTDGANIRQWSWLNNNCQKFNISTVDGIWHRISPANAPAKGLEVYTHSTTAGENINIWTYTGSYNQQFRFQSAGSGKWRIINRNSELCLDVDGSKTGDDANILQWTCLAGAENQMFELTKQ</sequence>
<protein>
    <submittedName>
        <fullName evidence="7">Pectate trisaccharide-lyase</fullName>
    </submittedName>
</protein>
<dbReference type="InterPro" id="IPR011050">
    <property type="entry name" value="Pectin_lyase_fold/virulence"/>
</dbReference>
<dbReference type="Gene3D" id="2.80.10.50">
    <property type="match status" value="3"/>
</dbReference>
<dbReference type="CDD" id="cd00161">
    <property type="entry name" value="beta-trefoil_Ricin-like"/>
    <property type="match status" value="1"/>
</dbReference>
<dbReference type="InterPro" id="IPR045032">
    <property type="entry name" value="PEL"/>
</dbReference>
<dbReference type="PANTHER" id="PTHR31683">
    <property type="entry name" value="PECTATE LYASE 18-RELATED"/>
    <property type="match status" value="1"/>
</dbReference>
<gene>
    <name evidence="7" type="ORF">ENH88_19065</name>
</gene>
<dbReference type="Pfam" id="PF00544">
    <property type="entry name" value="Pectate_lyase_4"/>
    <property type="match status" value="1"/>
</dbReference>
<keyword evidence="2" id="KW-0964">Secreted</keyword>
<keyword evidence="2" id="KW-0119">Carbohydrate metabolism</keyword>
<dbReference type="InterPro" id="IPR000772">
    <property type="entry name" value="Ricin_B_lectin"/>
</dbReference>
<keyword evidence="4" id="KW-0732">Signal</keyword>
<feature type="compositionally biased region" description="Polar residues" evidence="3">
    <location>
        <begin position="395"/>
        <end position="405"/>
    </location>
</feature>